<dbReference type="EMBL" id="BEZZ01195201">
    <property type="protein sequence ID" value="GCC46592.1"/>
    <property type="molecule type" value="Genomic_DNA"/>
</dbReference>
<feature type="non-terminal residue" evidence="2">
    <location>
        <position position="1"/>
    </location>
</feature>
<dbReference type="Proteomes" id="UP000287033">
    <property type="component" value="Unassembled WGS sequence"/>
</dbReference>
<organism evidence="2 3">
    <name type="scientific">Chiloscyllium punctatum</name>
    <name type="common">Brownbanded bambooshark</name>
    <name type="synonym">Hemiscyllium punctatum</name>
    <dbReference type="NCBI Taxonomy" id="137246"/>
    <lineage>
        <taxon>Eukaryota</taxon>
        <taxon>Metazoa</taxon>
        <taxon>Chordata</taxon>
        <taxon>Craniata</taxon>
        <taxon>Vertebrata</taxon>
        <taxon>Chondrichthyes</taxon>
        <taxon>Elasmobranchii</taxon>
        <taxon>Galeomorphii</taxon>
        <taxon>Galeoidea</taxon>
        <taxon>Orectolobiformes</taxon>
        <taxon>Hemiscylliidae</taxon>
        <taxon>Chiloscyllium</taxon>
    </lineage>
</organism>
<proteinExistence type="predicted"/>
<feature type="region of interest" description="Disordered" evidence="1">
    <location>
        <begin position="1"/>
        <end position="44"/>
    </location>
</feature>
<dbReference type="AlphaFoldDB" id="A0A401TVC0"/>
<accession>A0A401TVC0</accession>
<evidence type="ECO:0000313" key="2">
    <source>
        <dbReference type="EMBL" id="GCC46592.1"/>
    </source>
</evidence>
<name>A0A401TVC0_CHIPU</name>
<keyword evidence="3" id="KW-1185">Reference proteome</keyword>
<evidence type="ECO:0000256" key="1">
    <source>
        <dbReference type="SAM" id="MobiDB-lite"/>
    </source>
</evidence>
<gene>
    <name evidence="2" type="ORF">chiPu_0030861</name>
</gene>
<sequence length="44" mass="4900">SGDEGCGERNKRRHTLQRRPGESRDPYSVADVVGETRRSTGAQQ</sequence>
<protein>
    <submittedName>
        <fullName evidence="2">Uncharacterized protein</fullName>
    </submittedName>
</protein>
<comment type="caution">
    <text evidence="2">The sequence shown here is derived from an EMBL/GenBank/DDBJ whole genome shotgun (WGS) entry which is preliminary data.</text>
</comment>
<reference evidence="2 3" key="1">
    <citation type="journal article" date="2018" name="Nat. Ecol. Evol.">
        <title>Shark genomes provide insights into elasmobranch evolution and the origin of vertebrates.</title>
        <authorList>
            <person name="Hara Y"/>
            <person name="Yamaguchi K"/>
            <person name="Onimaru K"/>
            <person name="Kadota M"/>
            <person name="Koyanagi M"/>
            <person name="Keeley SD"/>
            <person name="Tatsumi K"/>
            <person name="Tanaka K"/>
            <person name="Motone F"/>
            <person name="Kageyama Y"/>
            <person name="Nozu R"/>
            <person name="Adachi N"/>
            <person name="Nishimura O"/>
            <person name="Nakagawa R"/>
            <person name="Tanegashima C"/>
            <person name="Kiyatake I"/>
            <person name="Matsumoto R"/>
            <person name="Murakumo K"/>
            <person name="Nishida K"/>
            <person name="Terakita A"/>
            <person name="Kuratani S"/>
            <person name="Sato K"/>
            <person name="Hyodo S Kuraku.S."/>
        </authorList>
    </citation>
    <scope>NUCLEOTIDE SEQUENCE [LARGE SCALE GENOMIC DNA]</scope>
</reference>
<evidence type="ECO:0000313" key="3">
    <source>
        <dbReference type="Proteomes" id="UP000287033"/>
    </source>
</evidence>